<evidence type="ECO:0000313" key="1">
    <source>
        <dbReference type="EMBL" id="MFO2478901.1"/>
    </source>
</evidence>
<evidence type="ECO:0000313" key="2">
    <source>
        <dbReference type="Proteomes" id="UP001637618"/>
    </source>
</evidence>
<dbReference type="EMBL" id="JAPEQY010000012">
    <property type="protein sequence ID" value="MFO2478901.1"/>
    <property type="molecule type" value="Genomic_DNA"/>
</dbReference>
<organism evidence="1 2">
    <name type="scientific">Pseudomonas imrae</name>
    <dbReference type="NCBI Taxonomy" id="2992837"/>
    <lineage>
        <taxon>Bacteria</taxon>
        <taxon>Pseudomonadati</taxon>
        <taxon>Pseudomonadota</taxon>
        <taxon>Gammaproteobacteria</taxon>
        <taxon>Pseudomonadales</taxon>
        <taxon>Pseudomonadaceae</taxon>
        <taxon>Pseudomonas</taxon>
    </lineage>
</organism>
<accession>A0ACC7PF64</accession>
<keyword evidence="1" id="KW-0032">Aminotransferase</keyword>
<keyword evidence="2" id="KW-1185">Reference proteome</keyword>
<sequence>MPSELPLSFNPAGIDLDRRLGLTRQLYQALRQRVLDGRLASGTRLPASRDLAAALSISRNSVVRAYDQLCAEGFIEGRVGDGTYVAKLPTTAGIAKKLSTKLSTGFSTGLSPTLSTKPLDMPGDPSRKVIHSAVFTRLESNHLPLPPTGPPRAFRVGVPAFDLFPFDVWAKLNAAFWRKPDLQQLCYGNPAGDERLRSLIAAYLRSSRGMQCTAGQIVITSGAQQGISLCAQLLVAPGDMVAIENPGYRAAGHAFAIAGAKLHGVVVDSDGIDCTALNALDDCRLVYVTPSHQYPTGVVMSLARRLELLAWAERRDGWIIEDDYDGEYRYSGAPLAPLAALDRSGRVLYVGTFGKVAFPALRLGYLVLPPGCVEGFTRRRAVDVRHSEVSTQAVMAEFMAAGHFQRHIRRMRRAALSRRNALLAGWPAYIPGVGSLPSVAAGLHLTVRVDSLAREQELLAQARAVEVEVTGLSSYWLPDSSTPPDQRAGLVLGFAAVPEVTIAQALARLRMAWLAE</sequence>
<comment type="caution">
    <text evidence="1">The sequence shown here is derived from an EMBL/GenBank/DDBJ whole genome shotgun (WGS) entry which is preliminary data.</text>
</comment>
<name>A0ACC7PF64_9PSED</name>
<dbReference type="Proteomes" id="UP001637618">
    <property type="component" value="Unassembled WGS sequence"/>
</dbReference>
<reference evidence="1" key="1">
    <citation type="submission" date="2022-11" db="EMBL/GenBank/DDBJ databases">
        <title>Draft genome sequences of strains of Pseudomonas imrae sp. nov.</title>
        <authorList>
            <person name="Salva Serra F."/>
            <person name="Nimje P."/>
            <person name="Moore E.R.B."/>
            <person name="Marathe N.P."/>
        </authorList>
    </citation>
    <scope>NUCLEOTIDE SEQUENCE</scope>
    <source>
        <strain evidence="1">15FMM2</strain>
    </source>
</reference>
<protein>
    <submittedName>
        <fullName evidence="1">PLP-dependent aminotransferase family protein</fullName>
    </submittedName>
</protein>
<proteinExistence type="predicted"/>
<gene>
    <name evidence="1" type="ORF">OOJ96_15965</name>
</gene>
<keyword evidence="1" id="KW-0808">Transferase</keyword>